<dbReference type="PANTHER" id="PTHR35007">
    <property type="entry name" value="INTEGRAL MEMBRANE PROTEIN-RELATED"/>
    <property type="match status" value="1"/>
</dbReference>
<keyword evidence="3 6" id="KW-0812">Transmembrane</keyword>
<keyword evidence="5 6" id="KW-0472">Membrane</keyword>
<feature type="domain" description="Type II secretion system protein GspF" evidence="7">
    <location>
        <begin position="1"/>
        <end position="115"/>
    </location>
</feature>
<dbReference type="InterPro" id="IPR018076">
    <property type="entry name" value="T2SS_GspF_dom"/>
</dbReference>
<dbReference type="AlphaFoldDB" id="X1DLZ4"/>
<comment type="subcellular location">
    <subcellularLocation>
        <location evidence="1">Cell membrane</location>
        <topology evidence="1">Multi-pass membrane protein</topology>
    </subcellularLocation>
</comment>
<evidence type="ECO:0000256" key="4">
    <source>
        <dbReference type="ARBA" id="ARBA00022989"/>
    </source>
</evidence>
<gene>
    <name evidence="8" type="ORF">S01H4_39195</name>
</gene>
<evidence type="ECO:0000259" key="7">
    <source>
        <dbReference type="Pfam" id="PF00482"/>
    </source>
</evidence>
<organism evidence="8">
    <name type="scientific">marine sediment metagenome</name>
    <dbReference type="NCBI Taxonomy" id="412755"/>
    <lineage>
        <taxon>unclassified sequences</taxon>
        <taxon>metagenomes</taxon>
        <taxon>ecological metagenomes</taxon>
    </lineage>
</organism>
<keyword evidence="4 6" id="KW-1133">Transmembrane helix</keyword>
<dbReference type="GO" id="GO:0005886">
    <property type="term" value="C:plasma membrane"/>
    <property type="evidence" value="ECO:0007669"/>
    <property type="project" value="UniProtKB-SubCell"/>
</dbReference>
<reference evidence="8" key="1">
    <citation type="journal article" date="2014" name="Front. Microbiol.">
        <title>High frequency of phylogenetically diverse reductive dehalogenase-homologous genes in deep subseafloor sedimentary metagenomes.</title>
        <authorList>
            <person name="Kawai M."/>
            <person name="Futagami T."/>
            <person name="Toyoda A."/>
            <person name="Takaki Y."/>
            <person name="Nishi S."/>
            <person name="Hori S."/>
            <person name="Arai W."/>
            <person name="Tsubouchi T."/>
            <person name="Morono Y."/>
            <person name="Uchiyama I."/>
            <person name="Ito T."/>
            <person name="Fujiyama A."/>
            <person name="Inagaki F."/>
            <person name="Takami H."/>
        </authorList>
    </citation>
    <scope>NUCLEOTIDE SEQUENCE</scope>
    <source>
        <strain evidence="8">Expedition CK06-06</strain>
    </source>
</reference>
<dbReference type="PANTHER" id="PTHR35007:SF2">
    <property type="entry name" value="PILUS ASSEMBLE PROTEIN"/>
    <property type="match status" value="1"/>
</dbReference>
<comment type="caution">
    <text evidence="8">The sequence shown here is derived from an EMBL/GenBank/DDBJ whole genome shotgun (WGS) entry which is preliminary data.</text>
</comment>
<name>X1DLZ4_9ZZZZ</name>
<evidence type="ECO:0000313" key="8">
    <source>
        <dbReference type="EMBL" id="GAG97436.1"/>
    </source>
</evidence>
<protein>
    <recommendedName>
        <fullName evidence="7">Type II secretion system protein GspF domain-containing protein</fullName>
    </recommendedName>
</protein>
<evidence type="ECO:0000256" key="1">
    <source>
        <dbReference type="ARBA" id="ARBA00004651"/>
    </source>
</evidence>
<keyword evidence="2" id="KW-1003">Cell membrane</keyword>
<proteinExistence type="predicted"/>
<dbReference type="Pfam" id="PF00482">
    <property type="entry name" value="T2SSF"/>
    <property type="match status" value="1"/>
</dbReference>
<evidence type="ECO:0000256" key="3">
    <source>
        <dbReference type="ARBA" id="ARBA00022692"/>
    </source>
</evidence>
<feature type="transmembrane region" description="Helical" evidence="6">
    <location>
        <begin position="98"/>
        <end position="124"/>
    </location>
</feature>
<dbReference type="EMBL" id="BART01021206">
    <property type="protein sequence ID" value="GAG97436.1"/>
    <property type="molecule type" value="Genomic_DNA"/>
</dbReference>
<accession>X1DLZ4</accession>
<sequence length="132" mass="14752">MGFDTALARVANNIKGSLGEEFKRMLHDIQLGSSRKDAFRNLNSRTDVPELSSFIVAMTQAEVFGISISKVLKVQASEMRIRRRQLAEEAGIKAPVKLVFPLILCIFPSLMTVILGPAVIRIYYTIIEMIKP</sequence>
<evidence type="ECO:0000256" key="6">
    <source>
        <dbReference type="SAM" id="Phobius"/>
    </source>
</evidence>
<evidence type="ECO:0000256" key="5">
    <source>
        <dbReference type="ARBA" id="ARBA00023136"/>
    </source>
</evidence>
<evidence type="ECO:0000256" key="2">
    <source>
        <dbReference type="ARBA" id="ARBA00022475"/>
    </source>
</evidence>